<evidence type="ECO:0000256" key="1">
    <source>
        <dbReference type="SAM" id="SignalP"/>
    </source>
</evidence>
<evidence type="ECO:0000313" key="2">
    <source>
        <dbReference type="EMBL" id="MXO99599.1"/>
    </source>
</evidence>
<dbReference type="InterPro" id="IPR011042">
    <property type="entry name" value="6-blade_b-propeller_TolB-like"/>
</dbReference>
<feature type="chain" id="PRO_5026347793" evidence="1">
    <location>
        <begin position="30"/>
        <end position="341"/>
    </location>
</feature>
<dbReference type="EMBL" id="WTYJ01000002">
    <property type="protein sequence ID" value="MXO99599.1"/>
    <property type="molecule type" value="Genomic_DNA"/>
</dbReference>
<reference evidence="2 3" key="1">
    <citation type="submission" date="2019-12" db="EMBL/GenBank/DDBJ databases">
        <title>Genomic-based taxomic classification of the family Erythrobacteraceae.</title>
        <authorList>
            <person name="Xu L."/>
        </authorList>
    </citation>
    <scope>NUCLEOTIDE SEQUENCE [LARGE SCALE GENOMIC DNA]</scope>
    <source>
        <strain evidence="2 3">S36</strain>
    </source>
</reference>
<sequence length="341" mass="35337">MRLPTRSPMMRLSCVAVIAIALAACSEQAEEQPEAENTAAALRSVDLPGDRLFPESLAIGPDNTVFVSGMNGQILRVNMADGTVAEWVAPGKYGNGPLFGVLADTRNAMLWACSNDFSARGVSVAGGDAGSWLKGFDLASGEGKVSLKLPGGSAVCNDMAVGPDGALYVTDTVKPRVLRWKPGATALEVWKEDVNMGKEGGVDGIAFGSDGQAYVNNVRTGQLFRIPLGQDGAAGATVEITPSRPLVEPDGMRPIDDMRFALAEGGGSISVLEIAGDKAEVTTLAEGVAQPTAVDVRDGTVWYVQGQLTAMFNPDKPQPSLPFKLSSVSLTATPGAGAAGQ</sequence>
<gene>
    <name evidence="2" type="ORF">GRI97_11430</name>
</gene>
<dbReference type="Proteomes" id="UP000469430">
    <property type="component" value="Unassembled WGS sequence"/>
</dbReference>
<accession>A0A6I4TWK6</accession>
<dbReference type="OrthoDB" id="517707at2"/>
<dbReference type="AlphaFoldDB" id="A0A6I4TWK6"/>
<dbReference type="SUPFAM" id="SSF63829">
    <property type="entry name" value="Calcium-dependent phosphotriesterase"/>
    <property type="match status" value="1"/>
</dbReference>
<comment type="caution">
    <text evidence="2">The sequence shown here is derived from an EMBL/GenBank/DDBJ whole genome shotgun (WGS) entry which is preliminary data.</text>
</comment>
<name>A0A6I4TWK6_9SPHN</name>
<dbReference type="Gene3D" id="2.120.10.30">
    <property type="entry name" value="TolB, C-terminal domain"/>
    <property type="match status" value="1"/>
</dbReference>
<organism evidence="2 3">
    <name type="scientific">Croceibacterium xixiisoli</name>
    <dbReference type="NCBI Taxonomy" id="1476466"/>
    <lineage>
        <taxon>Bacteria</taxon>
        <taxon>Pseudomonadati</taxon>
        <taxon>Pseudomonadota</taxon>
        <taxon>Alphaproteobacteria</taxon>
        <taxon>Sphingomonadales</taxon>
        <taxon>Erythrobacteraceae</taxon>
        <taxon>Croceibacterium</taxon>
    </lineage>
</organism>
<feature type="signal peptide" evidence="1">
    <location>
        <begin position="1"/>
        <end position="29"/>
    </location>
</feature>
<keyword evidence="3" id="KW-1185">Reference proteome</keyword>
<protein>
    <submittedName>
        <fullName evidence="2">Uncharacterized protein</fullName>
    </submittedName>
</protein>
<keyword evidence="1" id="KW-0732">Signal</keyword>
<dbReference type="PROSITE" id="PS51257">
    <property type="entry name" value="PROKAR_LIPOPROTEIN"/>
    <property type="match status" value="1"/>
</dbReference>
<dbReference type="Pfam" id="PF20067">
    <property type="entry name" value="SSL_N"/>
    <property type="match status" value="1"/>
</dbReference>
<evidence type="ECO:0000313" key="3">
    <source>
        <dbReference type="Proteomes" id="UP000469430"/>
    </source>
</evidence>
<proteinExistence type="predicted"/>
<dbReference type="RefSeq" id="WP_161391307.1">
    <property type="nucleotide sequence ID" value="NZ_JBHSCP010000001.1"/>
</dbReference>